<dbReference type="PANTHER" id="PTHR48084">
    <property type="entry name" value="2-OXOGLUTARATE OXIDOREDUCTASE SUBUNIT KORB-RELATED"/>
    <property type="match status" value="1"/>
</dbReference>
<dbReference type="Pfam" id="PF12367">
    <property type="entry name" value="PFO_beta_C"/>
    <property type="match status" value="1"/>
</dbReference>
<gene>
    <name evidence="16" type="ORF">B6F84_01890</name>
</gene>
<keyword evidence="8" id="KW-0460">Magnesium</keyword>
<dbReference type="GO" id="GO:0019164">
    <property type="term" value="F:pyruvate synthase activity"/>
    <property type="evidence" value="ECO:0007669"/>
    <property type="project" value="UniProtKB-ARBA"/>
</dbReference>
<dbReference type="Proteomes" id="UP000193404">
    <property type="component" value="Chromosome"/>
</dbReference>
<dbReference type="SUPFAM" id="SSF52518">
    <property type="entry name" value="Thiamin diphosphate-binding fold (THDP-binding)"/>
    <property type="match status" value="1"/>
</dbReference>
<keyword evidence="11" id="KW-0411">Iron-sulfur</keyword>
<reference evidence="16 17" key="1">
    <citation type="submission" date="2017-03" db="EMBL/GenBank/DDBJ databases">
        <title>Sulfur activation and transportation mechanism of thermophilic Archaea Acidianus manzaensis YN-25.</title>
        <authorList>
            <person name="Ma Y."/>
            <person name="Yang Y."/>
            <person name="Xia J."/>
        </authorList>
    </citation>
    <scope>NUCLEOTIDE SEQUENCE [LARGE SCALE GENOMIC DNA]</scope>
    <source>
        <strain evidence="16 17">YN-25</strain>
    </source>
</reference>
<dbReference type="InterPro" id="IPR051457">
    <property type="entry name" value="2-oxoacid:Fd_oxidoreductase"/>
</dbReference>
<feature type="domain" description="Pyruvate ferredoxin oxidoreductase beta subunit C-terminal" evidence="15">
    <location>
        <begin position="197"/>
        <end position="268"/>
    </location>
</feature>
<evidence type="ECO:0000256" key="5">
    <source>
        <dbReference type="ARBA" id="ARBA00011631"/>
    </source>
</evidence>
<dbReference type="Gene3D" id="3.40.50.970">
    <property type="match status" value="1"/>
</dbReference>
<dbReference type="InterPro" id="IPR032686">
    <property type="entry name" value="PFO_beta_C"/>
</dbReference>
<organism evidence="16 17">
    <name type="scientific">Acidianus manzaensis</name>
    <dbReference type="NCBI Taxonomy" id="282676"/>
    <lineage>
        <taxon>Archaea</taxon>
        <taxon>Thermoproteota</taxon>
        <taxon>Thermoprotei</taxon>
        <taxon>Sulfolobales</taxon>
        <taxon>Sulfolobaceae</taxon>
        <taxon>Acidianus</taxon>
    </lineage>
</organism>
<dbReference type="NCBIfam" id="NF041171">
    <property type="entry name" value="Oxoac_fdxbeta_Archa"/>
    <property type="match status" value="1"/>
</dbReference>
<comment type="cofactor">
    <cofactor evidence="1">
        <name>Mg(2+)</name>
        <dbReference type="ChEBI" id="CHEBI:18420"/>
    </cofactor>
</comment>
<dbReference type="EMBL" id="CP020477">
    <property type="protein sequence ID" value="ARM74897.1"/>
    <property type="molecule type" value="Genomic_DNA"/>
</dbReference>
<dbReference type="GO" id="GO:0051536">
    <property type="term" value="F:iron-sulfur cluster binding"/>
    <property type="evidence" value="ECO:0007669"/>
    <property type="project" value="UniProtKB-KW"/>
</dbReference>
<dbReference type="GO" id="GO:0047553">
    <property type="term" value="F:2-oxoglutarate synthase activity"/>
    <property type="evidence" value="ECO:0007669"/>
    <property type="project" value="UniProtKB-ARBA"/>
</dbReference>
<dbReference type="CDD" id="cd03375">
    <property type="entry name" value="TPP_OGFOR"/>
    <property type="match status" value="1"/>
</dbReference>
<name>A0A1W6JXC3_9CREN</name>
<dbReference type="AlphaFoldDB" id="A0A1W6JXC3"/>
<evidence type="ECO:0000256" key="7">
    <source>
        <dbReference type="ARBA" id="ARBA00022723"/>
    </source>
</evidence>
<dbReference type="NCBIfam" id="TIGR02177">
    <property type="entry name" value="PorB_KorB"/>
    <property type="match status" value="1"/>
</dbReference>
<dbReference type="InterPro" id="IPR029061">
    <property type="entry name" value="THDP-binding"/>
</dbReference>
<evidence type="ECO:0000256" key="9">
    <source>
        <dbReference type="ARBA" id="ARBA00023002"/>
    </source>
</evidence>
<dbReference type="InterPro" id="IPR011896">
    <property type="entry name" value="OFOB"/>
</dbReference>
<keyword evidence="12" id="KW-0786">Thiamine pyrophosphate</keyword>
<evidence type="ECO:0000256" key="12">
    <source>
        <dbReference type="ARBA" id="ARBA00023052"/>
    </source>
</evidence>
<dbReference type="GO" id="GO:0030976">
    <property type="term" value="F:thiamine pyrophosphate binding"/>
    <property type="evidence" value="ECO:0007669"/>
    <property type="project" value="InterPro"/>
</dbReference>
<proteinExistence type="predicted"/>
<dbReference type="GO" id="GO:0018491">
    <property type="term" value="F:2-oxobutyrate synthase activity"/>
    <property type="evidence" value="ECO:0007669"/>
    <property type="project" value="UniProtKB-ARBA"/>
</dbReference>
<evidence type="ECO:0000256" key="4">
    <source>
        <dbReference type="ARBA" id="ARBA00003908"/>
    </source>
</evidence>
<dbReference type="GeneID" id="41589631"/>
<dbReference type="PANTHER" id="PTHR48084:SF2">
    <property type="entry name" value="PYRUVATE FERREDOXIN_FLAVODOXIN OXIDOREDUCTASE, BETA SUBUNIT"/>
    <property type="match status" value="1"/>
</dbReference>
<protein>
    <recommendedName>
        <fullName evidence="6">2-oxoacid oxidoreductase (ferredoxin)</fullName>
        <ecNumber evidence="6">1.2.7.11</ecNumber>
    </recommendedName>
</protein>
<evidence type="ECO:0000256" key="1">
    <source>
        <dbReference type="ARBA" id="ARBA00001946"/>
    </source>
</evidence>
<dbReference type="KEGG" id="aman:B6F84_01890"/>
<keyword evidence="7" id="KW-0479">Metal-binding</keyword>
<comment type="catalytic activity">
    <reaction evidence="13">
        <text>a 2-oxocarboxylate + 2 oxidized [2Fe-2S]-[ferredoxin] + CoA = an acyl-CoA + 2 reduced [2Fe-2S]-[ferredoxin] + CO2 + H(+)</text>
        <dbReference type="Rhea" id="RHEA:42316"/>
        <dbReference type="Rhea" id="RHEA-COMP:10000"/>
        <dbReference type="Rhea" id="RHEA-COMP:10001"/>
        <dbReference type="ChEBI" id="CHEBI:15378"/>
        <dbReference type="ChEBI" id="CHEBI:16526"/>
        <dbReference type="ChEBI" id="CHEBI:33737"/>
        <dbReference type="ChEBI" id="CHEBI:33738"/>
        <dbReference type="ChEBI" id="CHEBI:35179"/>
        <dbReference type="ChEBI" id="CHEBI:57287"/>
        <dbReference type="ChEBI" id="CHEBI:58342"/>
        <dbReference type="EC" id="1.2.7.11"/>
    </reaction>
</comment>
<evidence type="ECO:0000256" key="8">
    <source>
        <dbReference type="ARBA" id="ARBA00022842"/>
    </source>
</evidence>
<comment type="function">
    <text evidence="4">Catalyzes the coenzyme A-dependent oxidative decarboxylation of different 2-oxoacids such as 2-oxoglutarate, pyruvate and 2-oxobutyrate to form their CoA derivatives.</text>
</comment>
<dbReference type="EC" id="1.2.7.11" evidence="6"/>
<sequence length="304" mass="33862">MQKPKPVFVDWCPGCGDFGILRAEEMAIKELGIDSKRVVVVSGIGCSGKITHFIQEPIGGVHTLHGRSIAYATGIKLANPSLEVIVNIGDGDGLGIGMGHFVNAGRRNIDMTVIIHDNGVYGLTKGQASPTLHRGEKTKSLPRPNINDAVNPLAVALASGYTFVARGYAYDIMYLKDLMVKAIKHKGLAFIDVLQPCPTYNDINTKEWYDKRIYKLETDPSWDPIVKNENDEKAKFDRAMLKTLEWGDKIPIGIFYQNELVPTFEERIIQNVPNYLDYYPAKQEIENKGLGTTKIDELIKAKRI</sequence>
<evidence type="ECO:0000256" key="3">
    <source>
        <dbReference type="ARBA" id="ARBA00001966"/>
    </source>
</evidence>
<evidence type="ECO:0000313" key="16">
    <source>
        <dbReference type="EMBL" id="ARM74897.1"/>
    </source>
</evidence>
<evidence type="ECO:0000259" key="15">
    <source>
        <dbReference type="Pfam" id="PF12367"/>
    </source>
</evidence>
<comment type="subunit">
    <text evidence="5">Heterodimer composed of an alpha and a beta subunit.</text>
</comment>
<dbReference type="Pfam" id="PF02775">
    <property type="entry name" value="TPP_enzyme_C"/>
    <property type="match status" value="1"/>
</dbReference>
<evidence type="ECO:0000256" key="2">
    <source>
        <dbReference type="ARBA" id="ARBA00001964"/>
    </source>
</evidence>
<keyword evidence="10" id="KW-0408">Iron</keyword>
<comment type="cofactor">
    <cofactor evidence="2">
        <name>thiamine diphosphate</name>
        <dbReference type="ChEBI" id="CHEBI:58937"/>
    </cofactor>
</comment>
<dbReference type="InterPro" id="IPR053399">
    <property type="entry name" value="2-oxoacid:Fd_oxidored_beta"/>
</dbReference>
<dbReference type="RefSeq" id="WP_148690650.1">
    <property type="nucleotide sequence ID" value="NZ_CP020477.1"/>
</dbReference>
<dbReference type="OrthoDB" id="30755at2157"/>
<comment type="cofactor">
    <cofactor evidence="3">
        <name>[4Fe-4S] cluster</name>
        <dbReference type="ChEBI" id="CHEBI:49883"/>
    </cofactor>
</comment>
<evidence type="ECO:0000313" key="17">
    <source>
        <dbReference type="Proteomes" id="UP000193404"/>
    </source>
</evidence>
<dbReference type="FunFam" id="3.40.50.970:FF:000049">
    <property type="entry name" value="2-oxoglutarate ferredoxin oxidoreductase subunit beta"/>
    <property type="match status" value="1"/>
</dbReference>
<keyword evidence="17" id="KW-1185">Reference proteome</keyword>
<keyword evidence="9" id="KW-0560">Oxidoreductase</keyword>
<evidence type="ECO:0000256" key="11">
    <source>
        <dbReference type="ARBA" id="ARBA00023014"/>
    </source>
</evidence>
<evidence type="ECO:0000259" key="14">
    <source>
        <dbReference type="Pfam" id="PF02775"/>
    </source>
</evidence>
<evidence type="ECO:0000256" key="13">
    <source>
        <dbReference type="ARBA" id="ARBA00048893"/>
    </source>
</evidence>
<dbReference type="STRING" id="282676.B6F84_01890"/>
<accession>A0A1W6JXC3</accession>
<dbReference type="InterPro" id="IPR011766">
    <property type="entry name" value="TPP_enzyme_TPP-bd"/>
</dbReference>
<evidence type="ECO:0000256" key="10">
    <source>
        <dbReference type="ARBA" id="ARBA00023004"/>
    </source>
</evidence>
<feature type="domain" description="Thiamine pyrophosphate enzyme TPP-binding" evidence="14">
    <location>
        <begin position="44"/>
        <end position="193"/>
    </location>
</feature>
<evidence type="ECO:0000256" key="6">
    <source>
        <dbReference type="ARBA" id="ARBA00012691"/>
    </source>
</evidence>
<dbReference type="GO" id="GO:0046872">
    <property type="term" value="F:metal ion binding"/>
    <property type="evidence" value="ECO:0007669"/>
    <property type="project" value="UniProtKB-KW"/>
</dbReference>